<evidence type="ECO:0000313" key="2">
    <source>
        <dbReference type="EMBL" id="KAH0551578.1"/>
    </source>
</evidence>
<dbReference type="GO" id="GO:0009052">
    <property type="term" value="P:pentose-phosphate shunt, non-oxidative branch"/>
    <property type="evidence" value="ECO:0007669"/>
    <property type="project" value="TreeGrafter"/>
</dbReference>
<proteinExistence type="predicted"/>
<keyword evidence="1" id="KW-0704">Schiff base</keyword>
<gene>
    <name evidence="2" type="ORF">GP486_007202</name>
</gene>
<reference evidence="2" key="1">
    <citation type="submission" date="2021-03" db="EMBL/GenBank/DDBJ databases">
        <title>Comparative genomics and phylogenomic investigation of the class Geoglossomycetes provide insights into ecological specialization and systematics.</title>
        <authorList>
            <person name="Melie T."/>
            <person name="Pirro S."/>
            <person name="Miller A.N."/>
            <person name="Quandt A."/>
        </authorList>
    </citation>
    <scope>NUCLEOTIDE SEQUENCE</scope>
    <source>
        <strain evidence="2">CAQ_001_2017</strain>
    </source>
</reference>
<dbReference type="PANTHER" id="PTHR10683:SF18">
    <property type="entry name" value="TRANSALDOLASE"/>
    <property type="match status" value="1"/>
</dbReference>
<organism evidence="2 3">
    <name type="scientific">Trichoglossum hirsutum</name>
    <dbReference type="NCBI Taxonomy" id="265104"/>
    <lineage>
        <taxon>Eukaryota</taxon>
        <taxon>Fungi</taxon>
        <taxon>Dikarya</taxon>
        <taxon>Ascomycota</taxon>
        <taxon>Pezizomycotina</taxon>
        <taxon>Geoglossomycetes</taxon>
        <taxon>Geoglossales</taxon>
        <taxon>Geoglossaceae</taxon>
        <taxon>Trichoglossum</taxon>
    </lineage>
</organism>
<dbReference type="Proteomes" id="UP000750711">
    <property type="component" value="Unassembled WGS sequence"/>
</dbReference>
<protein>
    <submittedName>
        <fullName evidence="2">Uncharacterized protein</fullName>
    </submittedName>
</protein>
<evidence type="ECO:0000256" key="1">
    <source>
        <dbReference type="ARBA" id="ARBA00023270"/>
    </source>
</evidence>
<dbReference type="SUPFAM" id="SSF51569">
    <property type="entry name" value="Aldolase"/>
    <property type="match status" value="1"/>
</dbReference>
<dbReference type="GO" id="GO:0005975">
    <property type="term" value="P:carbohydrate metabolic process"/>
    <property type="evidence" value="ECO:0007669"/>
    <property type="project" value="InterPro"/>
</dbReference>
<dbReference type="InterPro" id="IPR013785">
    <property type="entry name" value="Aldolase_TIM"/>
</dbReference>
<dbReference type="PANTHER" id="PTHR10683">
    <property type="entry name" value="TRANSALDOLASE"/>
    <property type="match status" value="1"/>
</dbReference>
<accession>A0A9P8L2Y8</accession>
<evidence type="ECO:0000313" key="3">
    <source>
        <dbReference type="Proteomes" id="UP000750711"/>
    </source>
</evidence>
<sequence>MTKGSTIDEQVDAALDRLLVEFGRKILEIVPGKVSTEVDARFSFDREASIKKALHIIEVRREALTTGRV</sequence>
<dbReference type="InterPro" id="IPR001585">
    <property type="entry name" value="TAL/FSA"/>
</dbReference>
<dbReference type="AlphaFoldDB" id="A0A9P8L2Y8"/>
<dbReference type="Gene3D" id="3.20.20.70">
    <property type="entry name" value="Aldolase class I"/>
    <property type="match status" value="1"/>
</dbReference>
<name>A0A9P8L2Y8_9PEZI</name>
<comment type="caution">
    <text evidence="2">The sequence shown here is derived from an EMBL/GenBank/DDBJ whole genome shotgun (WGS) entry which is preliminary data.</text>
</comment>
<dbReference type="EMBL" id="JAGHQM010001914">
    <property type="protein sequence ID" value="KAH0551578.1"/>
    <property type="molecule type" value="Genomic_DNA"/>
</dbReference>
<dbReference type="Pfam" id="PF00923">
    <property type="entry name" value="TAL_FSA"/>
    <property type="match status" value="1"/>
</dbReference>
<keyword evidence="3" id="KW-1185">Reference proteome</keyword>
<dbReference type="GO" id="GO:0004801">
    <property type="term" value="F:transaldolase activity"/>
    <property type="evidence" value="ECO:0007669"/>
    <property type="project" value="TreeGrafter"/>
</dbReference>